<organism evidence="1 2">
    <name type="scientific">Armillaria borealis</name>
    <dbReference type="NCBI Taxonomy" id="47425"/>
    <lineage>
        <taxon>Eukaryota</taxon>
        <taxon>Fungi</taxon>
        <taxon>Dikarya</taxon>
        <taxon>Basidiomycota</taxon>
        <taxon>Agaricomycotina</taxon>
        <taxon>Agaricomycetes</taxon>
        <taxon>Agaricomycetidae</taxon>
        <taxon>Agaricales</taxon>
        <taxon>Marasmiineae</taxon>
        <taxon>Physalacriaceae</taxon>
        <taxon>Armillaria</taxon>
    </lineage>
</organism>
<gene>
    <name evidence="1" type="ORF">EV421DRAFT_1739055</name>
</gene>
<dbReference type="EMBL" id="JAUEPT010000049">
    <property type="protein sequence ID" value="KAK0437331.1"/>
    <property type="molecule type" value="Genomic_DNA"/>
</dbReference>
<keyword evidence="2" id="KW-1185">Reference proteome</keyword>
<evidence type="ECO:0000313" key="2">
    <source>
        <dbReference type="Proteomes" id="UP001175226"/>
    </source>
</evidence>
<proteinExistence type="predicted"/>
<sequence length="244" mass="26729">MPRTTPPASKPSSPTSMKSSLALMPMKIRKLQPTTGSGASFYGFCDALEVKNSVSTPESGWGVDHVLSAWAKWLTPTNNTVDADVMNSTQLYWVLRGLSGEIKLTCIIRTDPVLDSAVLFRGSTLLKSCVVEFPDTFPMILIPNGDNINALYGGWGVNNERLFANGIRRGDGISVNLTAMSTDDKPIGLSNGIHCTDLAMALVAPYPTIIAVQDWFLDLTRLSVSVFCTERRPAYQEKYAYELR</sequence>
<dbReference type="Proteomes" id="UP001175226">
    <property type="component" value="Unassembled WGS sequence"/>
</dbReference>
<dbReference type="AlphaFoldDB" id="A0AA39J728"/>
<comment type="caution">
    <text evidence="1">The sequence shown here is derived from an EMBL/GenBank/DDBJ whole genome shotgun (WGS) entry which is preliminary data.</text>
</comment>
<protein>
    <submittedName>
        <fullName evidence="1">Uncharacterized protein</fullName>
    </submittedName>
</protein>
<name>A0AA39J728_9AGAR</name>
<evidence type="ECO:0000313" key="1">
    <source>
        <dbReference type="EMBL" id="KAK0437331.1"/>
    </source>
</evidence>
<accession>A0AA39J728</accession>
<reference evidence="1" key="1">
    <citation type="submission" date="2023-06" db="EMBL/GenBank/DDBJ databases">
        <authorList>
            <consortium name="Lawrence Berkeley National Laboratory"/>
            <person name="Ahrendt S."/>
            <person name="Sahu N."/>
            <person name="Indic B."/>
            <person name="Wong-Bajracharya J."/>
            <person name="Merenyi Z."/>
            <person name="Ke H.-M."/>
            <person name="Monk M."/>
            <person name="Kocsube S."/>
            <person name="Drula E."/>
            <person name="Lipzen A."/>
            <person name="Balint B."/>
            <person name="Henrissat B."/>
            <person name="Andreopoulos B."/>
            <person name="Martin F.M."/>
            <person name="Harder C.B."/>
            <person name="Rigling D."/>
            <person name="Ford K.L."/>
            <person name="Foster G.D."/>
            <person name="Pangilinan J."/>
            <person name="Papanicolaou A."/>
            <person name="Barry K."/>
            <person name="LaButti K."/>
            <person name="Viragh M."/>
            <person name="Koriabine M."/>
            <person name="Yan M."/>
            <person name="Riley R."/>
            <person name="Champramary S."/>
            <person name="Plett K.L."/>
            <person name="Tsai I.J."/>
            <person name="Slot J."/>
            <person name="Sipos G."/>
            <person name="Plett J."/>
            <person name="Nagy L.G."/>
            <person name="Grigoriev I.V."/>
        </authorList>
    </citation>
    <scope>NUCLEOTIDE SEQUENCE</scope>
    <source>
        <strain evidence="1">FPL87.14</strain>
    </source>
</reference>